<dbReference type="PROSITE" id="PS51900">
    <property type="entry name" value="CB"/>
    <property type="match status" value="1"/>
</dbReference>
<dbReference type="EMBL" id="JACFYJ010000006">
    <property type="protein sequence ID" value="MEI5996787.1"/>
    <property type="molecule type" value="Genomic_DNA"/>
</dbReference>
<evidence type="ECO:0000256" key="2">
    <source>
        <dbReference type="ARBA" id="ARBA00022908"/>
    </source>
</evidence>
<evidence type="ECO:0000256" key="3">
    <source>
        <dbReference type="ARBA" id="ARBA00023125"/>
    </source>
</evidence>
<dbReference type="Proteomes" id="UP001386437">
    <property type="component" value="Unassembled WGS sequence"/>
</dbReference>
<feature type="domain" description="Core-binding (CB)" evidence="7">
    <location>
        <begin position="57"/>
        <end position="141"/>
    </location>
</feature>
<evidence type="ECO:0000256" key="1">
    <source>
        <dbReference type="ARBA" id="ARBA00008857"/>
    </source>
</evidence>
<dbReference type="InterPro" id="IPR050090">
    <property type="entry name" value="Tyrosine_recombinase_XerCD"/>
</dbReference>
<dbReference type="Gene3D" id="1.10.150.130">
    <property type="match status" value="1"/>
</dbReference>
<dbReference type="InterPro" id="IPR011010">
    <property type="entry name" value="DNA_brk_join_enz"/>
</dbReference>
<keyword evidence="2" id="KW-0229">DNA integration</keyword>
<evidence type="ECO:0000259" key="6">
    <source>
        <dbReference type="PROSITE" id="PS51898"/>
    </source>
</evidence>
<name>A0ABU8IMY8_9BURK</name>
<gene>
    <name evidence="8" type="ORF">H3V53_06110</name>
</gene>
<dbReference type="InterPro" id="IPR002104">
    <property type="entry name" value="Integrase_catalytic"/>
</dbReference>
<sequence length="350" mass="40351">MSIRKRGGVWFIDIRTPSGKRVRRSCGTQDRKEAQEYHDKVKAELWRSAKLGEKPARLFEEAAIRYLAEEAEKRDYESKERHLAWFGGRFAGRALHTITRAEVFDALPVEDQRKYMKGKKVSTSTRNRYLATIRGMLNAAVKWEWMDSAPKLSDTPVSNSRIRWITPEQARALLAAIPTDWLRDITEMAFNTGLRWRNISQLEWTQVDLVRRRAWIHPDQAKGKKPIGVPLNDAAVAVIRRQLGRHEKFVFVNNGAPRQKSDFPQWRRACERAGVQPFRFHDTRHTWASWHVQNGTPLNVLKELGGWADYDMVLRYAHLAPDHLSQHANTVTLWAQSAPDSSGAVVRKIG</sequence>
<dbReference type="InterPro" id="IPR025269">
    <property type="entry name" value="SAM-like_dom"/>
</dbReference>
<comment type="similarity">
    <text evidence="1">Belongs to the 'phage' integrase family.</text>
</comment>
<keyword evidence="9" id="KW-1185">Reference proteome</keyword>
<reference evidence="8 9" key="1">
    <citation type="journal article" date="2022" name="Arch. Microbiol.">
        <title>Paraburkholderia bengalensis sp. nov. isolated from roots of Oryza sativa, IR64.</title>
        <authorList>
            <person name="Nag P."/>
            <person name="Mondal N."/>
            <person name="Sarkar J."/>
            <person name="Das S."/>
        </authorList>
    </citation>
    <scope>NUCLEOTIDE SEQUENCE [LARGE SCALE GENOMIC DNA]</scope>
    <source>
        <strain evidence="8 9">IR64_4_BI</strain>
    </source>
</reference>
<dbReference type="InterPro" id="IPR010998">
    <property type="entry name" value="Integrase_recombinase_N"/>
</dbReference>
<proteinExistence type="inferred from homology"/>
<evidence type="ECO:0000313" key="9">
    <source>
        <dbReference type="Proteomes" id="UP001386437"/>
    </source>
</evidence>
<feature type="domain" description="Tyr recombinase" evidence="6">
    <location>
        <begin position="160"/>
        <end position="329"/>
    </location>
</feature>
<protein>
    <submittedName>
        <fullName evidence="8">Site-specific integrase</fullName>
    </submittedName>
</protein>
<dbReference type="Pfam" id="PF00589">
    <property type="entry name" value="Phage_integrase"/>
    <property type="match status" value="1"/>
</dbReference>
<dbReference type="Gene3D" id="1.10.443.10">
    <property type="entry name" value="Intergrase catalytic core"/>
    <property type="match status" value="1"/>
</dbReference>
<comment type="caution">
    <text evidence="8">The sequence shown here is derived from an EMBL/GenBank/DDBJ whole genome shotgun (WGS) entry which is preliminary data.</text>
</comment>
<dbReference type="InterPro" id="IPR013762">
    <property type="entry name" value="Integrase-like_cat_sf"/>
</dbReference>
<dbReference type="Pfam" id="PF13102">
    <property type="entry name" value="Phage_int_SAM_5"/>
    <property type="match status" value="1"/>
</dbReference>
<keyword evidence="3 5" id="KW-0238">DNA-binding</keyword>
<dbReference type="SUPFAM" id="SSF56349">
    <property type="entry name" value="DNA breaking-rejoining enzymes"/>
    <property type="match status" value="1"/>
</dbReference>
<evidence type="ECO:0000313" key="8">
    <source>
        <dbReference type="EMBL" id="MEI5996787.1"/>
    </source>
</evidence>
<keyword evidence="4" id="KW-0233">DNA recombination</keyword>
<dbReference type="PROSITE" id="PS51898">
    <property type="entry name" value="TYR_RECOMBINASE"/>
    <property type="match status" value="1"/>
</dbReference>
<dbReference type="PANTHER" id="PTHR30349">
    <property type="entry name" value="PHAGE INTEGRASE-RELATED"/>
    <property type="match status" value="1"/>
</dbReference>
<evidence type="ECO:0000259" key="7">
    <source>
        <dbReference type="PROSITE" id="PS51900"/>
    </source>
</evidence>
<dbReference type="InterPro" id="IPR044068">
    <property type="entry name" value="CB"/>
</dbReference>
<dbReference type="CDD" id="cd00796">
    <property type="entry name" value="INT_Rci_Hp1_C"/>
    <property type="match status" value="1"/>
</dbReference>
<evidence type="ECO:0000256" key="4">
    <source>
        <dbReference type="ARBA" id="ARBA00023172"/>
    </source>
</evidence>
<accession>A0ABU8IMY8</accession>
<organism evidence="8 9">
    <name type="scientific">Paraburkholderia bengalensis</name>
    <dbReference type="NCBI Taxonomy" id="2747562"/>
    <lineage>
        <taxon>Bacteria</taxon>
        <taxon>Pseudomonadati</taxon>
        <taxon>Pseudomonadota</taxon>
        <taxon>Betaproteobacteria</taxon>
        <taxon>Burkholderiales</taxon>
        <taxon>Burkholderiaceae</taxon>
        <taxon>Paraburkholderia</taxon>
    </lineage>
</organism>
<dbReference type="PANTHER" id="PTHR30349:SF64">
    <property type="entry name" value="PROPHAGE INTEGRASE INTD-RELATED"/>
    <property type="match status" value="1"/>
</dbReference>
<evidence type="ECO:0000256" key="5">
    <source>
        <dbReference type="PROSITE-ProRule" id="PRU01248"/>
    </source>
</evidence>